<dbReference type="Proteomes" id="UP001152797">
    <property type="component" value="Unassembled WGS sequence"/>
</dbReference>
<organism evidence="1">
    <name type="scientific">Cladocopium goreaui</name>
    <dbReference type="NCBI Taxonomy" id="2562237"/>
    <lineage>
        <taxon>Eukaryota</taxon>
        <taxon>Sar</taxon>
        <taxon>Alveolata</taxon>
        <taxon>Dinophyceae</taxon>
        <taxon>Suessiales</taxon>
        <taxon>Symbiodiniaceae</taxon>
        <taxon>Cladocopium</taxon>
    </lineage>
</organism>
<evidence type="ECO:0000313" key="3">
    <source>
        <dbReference type="EMBL" id="CAL4789673.1"/>
    </source>
</evidence>
<accession>A0A9P1D3S2</accession>
<proteinExistence type="predicted"/>
<dbReference type="AlphaFoldDB" id="A0A9P1D3S2"/>
<evidence type="ECO:0000313" key="1">
    <source>
        <dbReference type="EMBL" id="CAI4002361.1"/>
    </source>
</evidence>
<dbReference type="EMBL" id="CAMXCT010003091">
    <property type="protein sequence ID" value="CAI4002361.1"/>
    <property type="molecule type" value="Genomic_DNA"/>
</dbReference>
<reference evidence="1" key="1">
    <citation type="submission" date="2022-10" db="EMBL/GenBank/DDBJ databases">
        <authorList>
            <person name="Chen Y."/>
            <person name="Dougan E. K."/>
            <person name="Chan C."/>
            <person name="Rhodes N."/>
            <person name="Thang M."/>
        </authorList>
    </citation>
    <scope>NUCLEOTIDE SEQUENCE</scope>
</reference>
<sequence length="494" mass="57021">MNQPTAVIWPWDYFHHLHTSGKLLQWISDNPDGASARTTQYWEHCKHLDFFQRVGLPEDKFGSCVPLYFHTDGVKVYKNQKAWVYSVSSACRKGPSMSTKLAFILVRDATVVKRKTHDAIGKLAGYIVDTLMSGCFPEKDFQGNLFPPGSLASARAGQPFAHGWMMAFAAFKGDWEARVVVHKLTRYYRSTFICEHCLASYRDDLTFADFRVDANSQQLRFSHDQFLALNPQHDQSSWTSVRGWTKDRNLEEPLISKDLLHVFHQGVLCCVIAGLICSHIESQNPLVTLNQLDTFLSKNVYKHYKRWCHAKGKFASACSHRFNAIRFGKEQWAQYCELGSVYKAAVVKSMLFWCNDFLKEHVGRVHGSEARARCIHSFAKFQFLLDSHGPFFTGEQTTQVVKYARAGLLFYQDLVAEDRARVDGRRFYKMIPKFHSLFEMAIYIEQTNRNVRYEHCYQDEDLMKEIGKIASMTHPSTMDMVTLRRYRAVLELCS</sequence>
<keyword evidence="4" id="KW-1185">Reference proteome</keyword>
<dbReference type="EMBL" id="CAMXCT030004395">
    <property type="protein sequence ID" value="CAL4796135.1"/>
    <property type="molecule type" value="Genomic_DNA"/>
</dbReference>
<evidence type="ECO:0000313" key="4">
    <source>
        <dbReference type="Proteomes" id="UP001152797"/>
    </source>
</evidence>
<dbReference type="OrthoDB" id="418398at2759"/>
<dbReference type="EMBL" id="CAMXCT020003091">
    <property type="protein sequence ID" value="CAL1155736.1"/>
    <property type="molecule type" value="Genomic_DNA"/>
</dbReference>
<protein>
    <submittedName>
        <fullName evidence="1">Uncharacterized protein</fullName>
    </submittedName>
</protein>
<gene>
    <name evidence="1" type="ORF">C1SCF055_LOCUS28320</name>
    <name evidence="2" type="ORF">C1SCF055_LOCUS34225</name>
</gene>
<dbReference type="EMBL" id="CAMXCT020004395">
    <property type="protein sequence ID" value="CAL1162198.1"/>
    <property type="molecule type" value="Genomic_DNA"/>
</dbReference>
<reference evidence="3 4" key="2">
    <citation type="submission" date="2024-05" db="EMBL/GenBank/DDBJ databases">
        <authorList>
            <person name="Chen Y."/>
            <person name="Shah S."/>
            <person name="Dougan E. K."/>
            <person name="Thang M."/>
            <person name="Chan C."/>
        </authorList>
    </citation>
    <scope>NUCLEOTIDE SEQUENCE [LARGE SCALE GENOMIC DNA]</scope>
</reference>
<dbReference type="EMBL" id="CAMXCT030003091">
    <property type="protein sequence ID" value="CAL4789673.1"/>
    <property type="molecule type" value="Genomic_DNA"/>
</dbReference>
<name>A0A9P1D3S2_9DINO</name>
<dbReference type="EMBL" id="CAMXCT010004395">
    <property type="protein sequence ID" value="CAI4008823.1"/>
    <property type="molecule type" value="Genomic_DNA"/>
</dbReference>
<comment type="caution">
    <text evidence="1">The sequence shown here is derived from an EMBL/GenBank/DDBJ whole genome shotgun (WGS) entry which is preliminary data.</text>
</comment>
<evidence type="ECO:0000313" key="2">
    <source>
        <dbReference type="EMBL" id="CAI4008823.1"/>
    </source>
</evidence>